<evidence type="ECO:0000259" key="12">
    <source>
        <dbReference type="PROSITE" id="PS51195"/>
    </source>
</evidence>
<dbReference type="GO" id="GO:0003724">
    <property type="term" value="F:RNA helicase activity"/>
    <property type="evidence" value="ECO:0007669"/>
    <property type="project" value="UniProtKB-EC"/>
</dbReference>
<evidence type="ECO:0000256" key="9">
    <source>
        <dbReference type="SAM" id="MobiDB-lite"/>
    </source>
</evidence>
<organism evidence="13 14">
    <name type="scientific">Entamoeba histolytica</name>
    <dbReference type="NCBI Taxonomy" id="5759"/>
    <lineage>
        <taxon>Eukaryota</taxon>
        <taxon>Amoebozoa</taxon>
        <taxon>Evosea</taxon>
        <taxon>Archamoebae</taxon>
        <taxon>Mastigamoebida</taxon>
        <taxon>Entamoebidae</taxon>
        <taxon>Entamoeba</taxon>
    </lineage>
</organism>
<evidence type="ECO:0000256" key="6">
    <source>
        <dbReference type="ARBA" id="ARBA00038511"/>
    </source>
</evidence>
<dbReference type="VEuPathDB" id="AmoebaDB:KM1_200680"/>
<dbReference type="VEuPathDB" id="AmoebaDB:EHI7A_119070"/>
<evidence type="ECO:0000256" key="5">
    <source>
        <dbReference type="ARBA" id="ARBA00022840"/>
    </source>
</evidence>
<dbReference type="Gene3D" id="3.40.50.300">
    <property type="entry name" value="P-loop containing nucleotide triphosphate hydrolases"/>
    <property type="match status" value="2"/>
</dbReference>
<dbReference type="Proteomes" id="UP000078387">
    <property type="component" value="Unassembled WGS sequence"/>
</dbReference>
<feature type="compositionally biased region" description="Basic and acidic residues" evidence="9">
    <location>
        <begin position="51"/>
        <end position="68"/>
    </location>
</feature>
<evidence type="ECO:0000259" key="10">
    <source>
        <dbReference type="PROSITE" id="PS51192"/>
    </source>
</evidence>
<dbReference type="InterPro" id="IPR056149">
    <property type="entry name" value="PRP5/DDX46/KHDC4_KH"/>
</dbReference>
<evidence type="ECO:0000256" key="7">
    <source>
        <dbReference type="PROSITE-ProRule" id="PRU00552"/>
    </source>
</evidence>
<keyword evidence="5 8" id="KW-0067">ATP-binding</keyword>
<dbReference type="FunFam" id="3.40.50.300:FF:000079">
    <property type="entry name" value="probable ATP-dependent RNA helicase DDX17"/>
    <property type="match status" value="1"/>
</dbReference>
<keyword evidence="4 8" id="KW-0347">Helicase</keyword>
<comment type="caution">
    <text evidence="13">The sequence shown here is derived from an EMBL/GenBank/DDBJ whole genome shotgun (WGS) entry which is preliminary data.</text>
</comment>
<dbReference type="CDD" id="cd18787">
    <property type="entry name" value="SF2_C_DEAD"/>
    <property type="match status" value="1"/>
</dbReference>
<dbReference type="SMART" id="SM00487">
    <property type="entry name" value="DEXDc"/>
    <property type="match status" value="1"/>
</dbReference>
<dbReference type="VEuPathDB" id="AmoebaDB:EHI5A_158040"/>
<feature type="domain" description="DEAD-box RNA helicase Q" evidence="12">
    <location>
        <begin position="140"/>
        <end position="168"/>
    </location>
</feature>
<dbReference type="PROSITE" id="PS51192">
    <property type="entry name" value="HELICASE_ATP_BIND_1"/>
    <property type="match status" value="1"/>
</dbReference>
<dbReference type="PROSITE" id="PS51194">
    <property type="entry name" value="HELICASE_CTER"/>
    <property type="match status" value="1"/>
</dbReference>
<evidence type="ECO:0000256" key="2">
    <source>
        <dbReference type="ARBA" id="ARBA00022741"/>
    </source>
</evidence>
<dbReference type="GO" id="GO:0003723">
    <property type="term" value="F:RNA binding"/>
    <property type="evidence" value="ECO:0007669"/>
    <property type="project" value="InterPro"/>
</dbReference>
<dbReference type="PROSITE" id="PS00039">
    <property type="entry name" value="DEAD_ATP_HELICASE"/>
    <property type="match status" value="1"/>
</dbReference>
<feature type="region of interest" description="Disordered" evidence="9">
    <location>
        <begin position="1"/>
        <end position="68"/>
    </location>
</feature>
<dbReference type="OMA" id="FKTIWTL"/>
<keyword evidence="3 8" id="KW-0378">Hydrolase</keyword>
<dbReference type="InterPro" id="IPR036612">
    <property type="entry name" value="KH_dom_type_1_sf"/>
</dbReference>
<name>A0A5K1V3U1_ENTHI</name>
<dbReference type="Pfam" id="PF23469">
    <property type="entry name" value="KH_12"/>
    <property type="match status" value="1"/>
</dbReference>
<dbReference type="InterPro" id="IPR001650">
    <property type="entry name" value="Helicase_C-like"/>
</dbReference>
<reference evidence="13 14" key="1">
    <citation type="submission" date="2016-05" db="EMBL/GenBank/DDBJ databases">
        <title>First whole genome sequencing of Entamoeba histolytica HM1:IMSS-clone-6.</title>
        <authorList>
            <person name="Mukherjee Avik.K."/>
            <person name="Izumyama S."/>
            <person name="Nakada-Tsukui K."/>
            <person name="Nozaki T."/>
        </authorList>
    </citation>
    <scope>NUCLEOTIDE SEQUENCE [LARGE SCALE GENOMIC DNA]</scope>
    <source>
        <strain evidence="13 14">HM1:IMSS clone 6</strain>
    </source>
</reference>
<evidence type="ECO:0000313" key="14">
    <source>
        <dbReference type="Proteomes" id="UP000078387"/>
    </source>
</evidence>
<comment type="similarity">
    <text evidence="6">Belongs to the DEAD box helicase family. DDX46/PRP5 subfamily.</text>
</comment>
<dbReference type="VEuPathDB" id="AmoebaDB:EHI_013960"/>
<evidence type="ECO:0000256" key="4">
    <source>
        <dbReference type="ARBA" id="ARBA00022806"/>
    </source>
</evidence>
<feature type="domain" description="Helicase C-terminal" evidence="11">
    <location>
        <begin position="373"/>
        <end position="523"/>
    </location>
</feature>
<dbReference type="EMBL" id="BDEQ01000001">
    <property type="protein sequence ID" value="GAT93527.1"/>
    <property type="molecule type" value="Genomic_DNA"/>
</dbReference>
<dbReference type="InterPro" id="IPR011545">
    <property type="entry name" value="DEAD/DEAH_box_helicase_dom"/>
</dbReference>
<feature type="short sequence motif" description="Q motif" evidence="7">
    <location>
        <begin position="140"/>
        <end position="168"/>
    </location>
</feature>
<proteinExistence type="inferred from homology"/>
<dbReference type="AlphaFoldDB" id="A0A5K1V3U1"/>
<protein>
    <recommendedName>
        <fullName evidence="1">RNA helicase</fullName>
        <ecNumber evidence="1">3.6.4.13</ecNumber>
    </recommendedName>
</protein>
<dbReference type="SUPFAM" id="SSF52540">
    <property type="entry name" value="P-loop containing nucleoside triphosphate hydrolases"/>
    <property type="match status" value="1"/>
</dbReference>
<dbReference type="InterPro" id="IPR014014">
    <property type="entry name" value="RNA_helicase_DEAD_Q_motif"/>
</dbReference>
<dbReference type="EC" id="3.6.4.13" evidence="1"/>
<keyword evidence="2 8" id="KW-0547">Nucleotide-binding</keyword>
<dbReference type="SMART" id="SM00490">
    <property type="entry name" value="HELICc"/>
    <property type="match status" value="1"/>
</dbReference>
<dbReference type="GO" id="GO:0005524">
    <property type="term" value="F:ATP binding"/>
    <property type="evidence" value="ECO:0007669"/>
    <property type="project" value="UniProtKB-KW"/>
</dbReference>
<evidence type="ECO:0000259" key="11">
    <source>
        <dbReference type="PROSITE" id="PS51194"/>
    </source>
</evidence>
<evidence type="ECO:0000256" key="8">
    <source>
        <dbReference type="RuleBase" id="RU000492"/>
    </source>
</evidence>
<dbReference type="GO" id="GO:0016787">
    <property type="term" value="F:hydrolase activity"/>
    <property type="evidence" value="ECO:0007669"/>
    <property type="project" value="UniProtKB-KW"/>
</dbReference>
<dbReference type="Pfam" id="PF00270">
    <property type="entry name" value="DEAD"/>
    <property type="match status" value="1"/>
</dbReference>
<accession>A0A5K1V3U1</accession>
<dbReference type="Pfam" id="PF00271">
    <property type="entry name" value="Helicase_C"/>
    <property type="match status" value="1"/>
</dbReference>
<evidence type="ECO:0000256" key="1">
    <source>
        <dbReference type="ARBA" id="ARBA00012552"/>
    </source>
</evidence>
<evidence type="ECO:0000313" key="13">
    <source>
        <dbReference type="EMBL" id="GAT93527.1"/>
    </source>
</evidence>
<feature type="compositionally biased region" description="Acidic residues" evidence="9">
    <location>
        <begin position="1"/>
        <end position="19"/>
    </location>
</feature>
<dbReference type="CDD" id="cd22387">
    <property type="entry name" value="KH-I_DDX46_like"/>
    <property type="match status" value="1"/>
</dbReference>
<evidence type="ECO:0000256" key="3">
    <source>
        <dbReference type="ARBA" id="ARBA00022801"/>
    </source>
</evidence>
<dbReference type="InterPro" id="IPR014001">
    <property type="entry name" value="Helicase_ATP-bd"/>
</dbReference>
<dbReference type="PANTHER" id="PTHR47958">
    <property type="entry name" value="ATP-DEPENDENT RNA HELICASE DBP3"/>
    <property type="match status" value="1"/>
</dbReference>
<feature type="domain" description="Helicase ATP-binding" evidence="10">
    <location>
        <begin position="171"/>
        <end position="349"/>
    </location>
</feature>
<dbReference type="VEuPathDB" id="AmoebaDB:EHI8A_149780"/>
<dbReference type="PROSITE" id="PS51195">
    <property type="entry name" value="Q_MOTIF"/>
    <property type="match status" value="1"/>
</dbReference>
<feature type="compositionally biased region" description="Basic and acidic residues" evidence="9">
    <location>
        <begin position="28"/>
        <end position="41"/>
    </location>
</feature>
<dbReference type="Gene3D" id="3.30.1370.10">
    <property type="entry name" value="K Homology domain, type 1"/>
    <property type="match status" value="1"/>
</dbReference>
<gene>
    <name evidence="13" type="ORF">CL6EHI_013960</name>
</gene>
<sequence>MDESVDDFDTFMNQMEEESAQQVNEAMGRLKELKGNEIKEIENEENEENEEHERNEGKKEEARDSEDLADYKDELAQIKKKKLELLDVDHKNIQYEPIHKALYVEVPDIKKLKKEEVKEIRRIELEGCIVKGKNCPKPIRTWSECGINPITMDVIKALKYEKPSPVQRQAIPVIMSGYDAIVCAKTGSGKTLAYTIPLIKHVMAQRPLSKGEGPIGIVFAPIRELAEQINTEINKFGKYLNIRSVAVFGGTGISNQIGALKRGTEIVVCTPGRMIDILVTNNGRITNLRRVTFVVLDEADRMFDMGFGPQIKRIIEGIRPDKQIVMFSATFPISVEQHAREFLKKPIEIICGGRSQVSNTIEQIVEVIETKKKIERLISIVLEQNNKGGRIIIFTETQKNCDELYQNLMERNINCLLLHGGIDQIDRQNTIQEFKSGIGRTILITTSLCARGLDVKGLELVINYDCPNHLEDYVHRVGRTGRAGKRGKAITFITKEEERYSEDIVKALTLSGGSISKELNDMYEEWKTKKLFLETKEGKKGYGGNGFKFDIKEEITTMENKIGGYMEEDIGGGIKLKERFEEKKMKEEIKESNIPKEKQEMVQKALQMIERINKRMTKITNNGVQCKIEINDFSIQARQVLTSKEKLISVMENCNVNITTRGSYIGEGKTPLPGQSKLYLLIEGKNEEDITKAKKEIKNILDEITLKYKDKVLHEKVISNIL</sequence>
<dbReference type="InterPro" id="IPR000629">
    <property type="entry name" value="RNA-helicase_DEAD-box_CS"/>
</dbReference>
<dbReference type="InterPro" id="IPR027417">
    <property type="entry name" value="P-loop_NTPase"/>
</dbReference>